<dbReference type="Proteomes" id="UP000004473">
    <property type="component" value="Unassembled WGS sequence"/>
</dbReference>
<name>I2NU60_NEISI</name>
<sequence>MFQTTSPSRSVGSAHEKNAMLSPDSKTKQMIPWAKPTLQSAAVSRALPAVAVDLSVKEVFCGTQ</sequence>
<proteinExistence type="predicted"/>
<dbReference type="PATRIC" id="fig|1095748.3.peg.1002"/>
<protein>
    <submittedName>
        <fullName evidence="2">Uncharacterized protein</fullName>
    </submittedName>
</protein>
<feature type="compositionally biased region" description="Polar residues" evidence="1">
    <location>
        <begin position="1"/>
        <end position="11"/>
    </location>
</feature>
<evidence type="ECO:0000313" key="2">
    <source>
        <dbReference type="EMBL" id="EIG29371.1"/>
    </source>
</evidence>
<evidence type="ECO:0000313" key="3">
    <source>
        <dbReference type="Proteomes" id="UP000004473"/>
    </source>
</evidence>
<evidence type="ECO:0000256" key="1">
    <source>
        <dbReference type="SAM" id="MobiDB-lite"/>
    </source>
</evidence>
<reference evidence="2 3" key="1">
    <citation type="submission" date="2012-04" db="EMBL/GenBank/DDBJ databases">
        <authorList>
            <person name="Harkins D.M."/>
            <person name="Madupu R."/>
            <person name="Durkin A.S."/>
            <person name="Torralba M."/>
            <person name="Methe B."/>
            <person name="Sutton G.G."/>
            <person name="Nelson K.E."/>
        </authorList>
    </citation>
    <scope>NUCLEOTIDE SEQUENCE [LARGE SCALE GENOMIC DNA]</scope>
    <source>
        <strain evidence="2 3">VK64</strain>
    </source>
</reference>
<comment type="caution">
    <text evidence="2">The sequence shown here is derived from an EMBL/GenBank/DDBJ whole genome shotgun (WGS) entry which is preliminary data.</text>
</comment>
<feature type="region of interest" description="Disordered" evidence="1">
    <location>
        <begin position="1"/>
        <end position="27"/>
    </location>
</feature>
<dbReference type="AlphaFoldDB" id="I2NU60"/>
<gene>
    <name evidence="2" type="ORF">HMPREF1051_2625</name>
</gene>
<dbReference type="EMBL" id="AJMT01000074">
    <property type="protein sequence ID" value="EIG29371.1"/>
    <property type="molecule type" value="Genomic_DNA"/>
</dbReference>
<organism evidence="2 3">
    <name type="scientific">Neisseria sicca VK64</name>
    <dbReference type="NCBI Taxonomy" id="1095748"/>
    <lineage>
        <taxon>Bacteria</taxon>
        <taxon>Pseudomonadati</taxon>
        <taxon>Pseudomonadota</taxon>
        <taxon>Betaproteobacteria</taxon>
        <taxon>Neisseriales</taxon>
        <taxon>Neisseriaceae</taxon>
        <taxon>Neisseria</taxon>
    </lineage>
</organism>
<accession>I2NU60</accession>